<dbReference type="Proteomes" id="UP001219518">
    <property type="component" value="Unassembled WGS sequence"/>
</dbReference>
<reference evidence="2" key="2">
    <citation type="journal article" date="2023" name="BMC Genomics">
        <title>Pest status, molecular evolution, and epigenetic factors derived from the genome assembly of Frankliniella fusca, a thysanopteran phytovirus vector.</title>
        <authorList>
            <person name="Catto M.A."/>
            <person name="Labadie P.E."/>
            <person name="Jacobson A.L."/>
            <person name="Kennedy G.G."/>
            <person name="Srinivasan R."/>
            <person name="Hunt B.G."/>
        </authorList>
    </citation>
    <scope>NUCLEOTIDE SEQUENCE</scope>
    <source>
        <strain evidence="2">PL_HMW_Pooled</strain>
    </source>
</reference>
<evidence type="ECO:0000313" key="2">
    <source>
        <dbReference type="EMBL" id="KAK3919162.1"/>
    </source>
</evidence>
<reference evidence="2" key="1">
    <citation type="submission" date="2021-07" db="EMBL/GenBank/DDBJ databases">
        <authorList>
            <person name="Catto M.A."/>
            <person name="Jacobson A."/>
            <person name="Kennedy G."/>
            <person name="Labadie P."/>
            <person name="Hunt B.G."/>
            <person name="Srinivasan R."/>
        </authorList>
    </citation>
    <scope>NUCLEOTIDE SEQUENCE</scope>
    <source>
        <strain evidence="2">PL_HMW_Pooled</strain>
        <tissue evidence="2">Head</tissue>
    </source>
</reference>
<evidence type="ECO:0000313" key="3">
    <source>
        <dbReference type="Proteomes" id="UP001219518"/>
    </source>
</evidence>
<gene>
    <name evidence="2" type="ORF">KUF71_008312</name>
</gene>
<keyword evidence="1" id="KW-0175">Coiled coil</keyword>
<keyword evidence="3" id="KW-1185">Reference proteome</keyword>
<dbReference type="EMBL" id="JAHWGI010000970">
    <property type="protein sequence ID" value="KAK3919162.1"/>
    <property type="molecule type" value="Genomic_DNA"/>
</dbReference>
<sequence length="200" mass="23397">MDVEHIENLVKSVSQYKPEIPSDPKIEFARVLDLVNEHAKEPKRIESLLSKYQKNCRSSKDKLSQAEVQRANLRKEVSKQKDEDAYIDKQINKLNAEIRDTSFKIEKAKTVSIISDKEREIIRLQENELRAYKYMTGIRFNTYVPDDTLEALITNSRTNFVKAIHFDQSTPIKKIREALWSIIKDAGTKIWDNIEENKEN</sequence>
<protein>
    <submittedName>
        <fullName evidence="2">ATP phosphoribosyltransferase regulatory subunit</fullName>
    </submittedName>
</protein>
<evidence type="ECO:0000256" key="1">
    <source>
        <dbReference type="SAM" id="Coils"/>
    </source>
</evidence>
<feature type="coiled-coil region" evidence="1">
    <location>
        <begin position="49"/>
        <end position="83"/>
    </location>
</feature>
<name>A0AAE1LIC9_9NEOP</name>
<accession>A0AAE1LIC9</accession>
<dbReference type="GO" id="GO:0016757">
    <property type="term" value="F:glycosyltransferase activity"/>
    <property type="evidence" value="ECO:0007669"/>
    <property type="project" value="UniProtKB-KW"/>
</dbReference>
<dbReference type="AlphaFoldDB" id="A0AAE1LIC9"/>
<organism evidence="2 3">
    <name type="scientific">Frankliniella fusca</name>
    <dbReference type="NCBI Taxonomy" id="407009"/>
    <lineage>
        <taxon>Eukaryota</taxon>
        <taxon>Metazoa</taxon>
        <taxon>Ecdysozoa</taxon>
        <taxon>Arthropoda</taxon>
        <taxon>Hexapoda</taxon>
        <taxon>Insecta</taxon>
        <taxon>Pterygota</taxon>
        <taxon>Neoptera</taxon>
        <taxon>Paraneoptera</taxon>
        <taxon>Thysanoptera</taxon>
        <taxon>Terebrantia</taxon>
        <taxon>Thripoidea</taxon>
        <taxon>Thripidae</taxon>
        <taxon>Frankliniella</taxon>
    </lineage>
</organism>
<comment type="caution">
    <text evidence="2">The sequence shown here is derived from an EMBL/GenBank/DDBJ whole genome shotgun (WGS) entry which is preliminary data.</text>
</comment>
<keyword evidence="2" id="KW-0328">Glycosyltransferase</keyword>
<proteinExistence type="predicted"/>
<keyword evidence="2" id="KW-0808">Transferase</keyword>